<dbReference type="STRING" id="1428628.WN71_006950"/>
<reference evidence="2" key="1">
    <citation type="submission" date="2016-10" db="EMBL/GenBank/DDBJ databases">
        <title>Genome sequence of Streptomyces mangrovisoli MUSC 149.</title>
        <authorList>
            <person name="Lee L.-H."/>
            <person name="Ser H.-L."/>
        </authorList>
    </citation>
    <scope>NUCLEOTIDE SEQUENCE [LARGE SCALE GENOMIC DNA]</scope>
    <source>
        <strain evidence="2">MUSC 149</strain>
    </source>
</reference>
<dbReference type="EMBL" id="LAVA02000015">
    <property type="protein sequence ID" value="OIJ68529.1"/>
    <property type="molecule type" value="Genomic_DNA"/>
</dbReference>
<dbReference type="Proteomes" id="UP000034196">
    <property type="component" value="Unassembled WGS sequence"/>
</dbReference>
<evidence type="ECO:0000313" key="3">
    <source>
        <dbReference type="Proteomes" id="UP000034196"/>
    </source>
</evidence>
<comment type="caution">
    <text evidence="2">The sequence shown here is derived from an EMBL/GenBank/DDBJ whole genome shotgun (WGS) entry which is preliminary data.</text>
</comment>
<gene>
    <name evidence="2" type="ORF">WN71_006950</name>
</gene>
<name>A0A1J4P1B2_9ACTN</name>
<accession>A0A1J4P1B2</accession>
<keyword evidence="3" id="KW-1185">Reference proteome</keyword>
<protein>
    <submittedName>
        <fullName evidence="2">Uncharacterized protein</fullName>
    </submittedName>
</protein>
<organism evidence="2 3">
    <name type="scientific">Streptomyces mangrovisoli</name>
    <dbReference type="NCBI Taxonomy" id="1428628"/>
    <lineage>
        <taxon>Bacteria</taxon>
        <taxon>Bacillati</taxon>
        <taxon>Actinomycetota</taxon>
        <taxon>Actinomycetes</taxon>
        <taxon>Kitasatosporales</taxon>
        <taxon>Streptomycetaceae</taxon>
        <taxon>Streptomyces</taxon>
    </lineage>
</organism>
<feature type="region of interest" description="Disordered" evidence="1">
    <location>
        <begin position="1"/>
        <end position="21"/>
    </location>
</feature>
<evidence type="ECO:0000313" key="2">
    <source>
        <dbReference type="EMBL" id="OIJ68529.1"/>
    </source>
</evidence>
<proteinExistence type="predicted"/>
<dbReference type="AlphaFoldDB" id="A0A1J4P1B2"/>
<evidence type="ECO:0000256" key="1">
    <source>
        <dbReference type="SAM" id="MobiDB-lite"/>
    </source>
</evidence>
<sequence>MRTQDREPRLAAPPGCDAKEVPMAGSATLTIHRSRLVMKTARRITVVATVRFESPITLGMGPPKHRTI</sequence>